<dbReference type="EMBL" id="CP001978">
    <property type="protein sequence ID" value="ADP98927.1"/>
    <property type="molecule type" value="Genomic_DNA"/>
</dbReference>
<protein>
    <submittedName>
        <fullName evidence="2">Uncharacterized protein</fullName>
    </submittedName>
</protein>
<reference evidence="2 3" key="1">
    <citation type="journal article" date="2010" name="Stand. Genomic Sci.">
        <title>Complete genome sequence of Marinobacter adhaerens type strain (HP15), a diatom-interacting marine microorganism.</title>
        <authorList>
            <person name="Gardes A."/>
            <person name="Kaeppel E."/>
            <person name="Shehzad A."/>
            <person name="Seebah S."/>
            <person name="Teeling H."/>
            <person name="Yarza P."/>
            <person name="Glockner F.O."/>
            <person name="Grossart H.P."/>
            <person name="Ullrich M.S."/>
        </authorList>
    </citation>
    <scope>NUCLEOTIDE SEQUENCE [LARGE SCALE GENOMIC DNA]</scope>
    <source>
        <strain evidence="3">DSM 23420 / HP15</strain>
    </source>
</reference>
<name>E4PQ62_MARAH</name>
<reference evidence="3" key="2">
    <citation type="submission" date="2010-02" db="EMBL/GenBank/DDBJ databases">
        <title>Complete genome sequence of Marinobacter adhaerens type strain (HP15).</title>
        <authorList>
            <person name="Gaerdes A.A.M."/>
            <person name="Kaeppel E."/>
            <person name="Shezad A."/>
            <person name="Seebah S."/>
            <person name="Teeling H."/>
            <person name="Yarza P."/>
            <person name="Gloeckner F.O."/>
            <person name="Ullrich M.S."/>
        </authorList>
    </citation>
    <scope>NUCLEOTIDE SEQUENCE [LARGE SCALE GENOMIC DNA]</scope>
    <source>
        <strain evidence="3">DSM 23420 / HP15</strain>
    </source>
</reference>
<keyword evidence="1" id="KW-1133">Transmembrane helix</keyword>
<gene>
    <name evidence="2" type="ordered locus">HP15_3163</name>
</gene>
<dbReference type="HOGENOM" id="CLU_3356974_0_0_6"/>
<keyword evidence="1" id="KW-0472">Membrane</keyword>
<evidence type="ECO:0000313" key="2">
    <source>
        <dbReference type="EMBL" id="ADP98927.1"/>
    </source>
</evidence>
<dbReference type="KEGG" id="mad:HP15_3163"/>
<accession>E4PQ62</accession>
<dbReference type="STRING" id="225937.HP15_3163"/>
<dbReference type="Proteomes" id="UP000007077">
    <property type="component" value="Chromosome"/>
</dbReference>
<dbReference type="AlphaFoldDB" id="E4PQ62"/>
<evidence type="ECO:0000313" key="3">
    <source>
        <dbReference type="Proteomes" id="UP000007077"/>
    </source>
</evidence>
<feature type="transmembrane region" description="Helical" evidence="1">
    <location>
        <begin position="12"/>
        <end position="30"/>
    </location>
</feature>
<organism evidence="2 3">
    <name type="scientific">Marinobacter adhaerens (strain DSM 23420 / HP15)</name>
    <dbReference type="NCBI Taxonomy" id="225937"/>
    <lineage>
        <taxon>Bacteria</taxon>
        <taxon>Pseudomonadati</taxon>
        <taxon>Pseudomonadota</taxon>
        <taxon>Gammaproteobacteria</taxon>
        <taxon>Pseudomonadales</taxon>
        <taxon>Marinobacteraceae</taxon>
        <taxon>Marinobacter</taxon>
    </lineage>
</organism>
<evidence type="ECO:0000256" key="1">
    <source>
        <dbReference type="SAM" id="Phobius"/>
    </source>
</evidence>
<proteinExistence type="predicted"/>
<keyword evidence="1" id="KW-0812">Transmembrane</keyword>
<sequence length="36" mass="3812">MAEATIALSEKDIAIGLTSVIGFPVVGYWICQLPTC</sequence>